<proteinExistence type="inferred from homology"/>
<evidence type="ECO:0000256" key="8">
    <source>
        <dbReference type="ARBA" id="ARBA00022692"/>
    </source>
</evidence>
<evidence type="ECO:0000256" key="10">
    <source>
        <dbReference type="ARBA" id="ARBA00022989"/>
    </source>
</evidence>
<keyword evidence="8 13" id="KW-0812">Transmembrane</keyword>
<dbReference type="GO" id="GO:0005886">
    <property type="term" value="C:plasma membrane"/>
    <property type="evidence" value="ECO:0007669"/>
    <property type="project" value="UniProtKB-SubCell"/>
</dbReference>
<feature type="transmembrane region" description="Helical" evidence="13">
    <location>
        <begin position="18"/>
        <end position="36"/>
    </location>
</feature>
<keyword evidence="15" id="KW-1185">Reference proteome</keyword>
<evidence type="ECO:0000256" key="6">
    <source>
        <dbReference type="ARBA" id="ARBA00022475"/>
    </source>
</evidence>
<reference evidence="14 15" key="1">
    <citation type="submission" date="2017-04" db="EMBL/GenBank/DDBJ databases">
        <title>Unexpected and diverse lifestyles within the genus Limnohabitans.</title>
        <authorList>
            <person name="Kasalicky V."/>
            <person name="Mehrshad M."/>
            <person name="Andrei S.-A."/>
            <person name="Salcher M."/>
            <person name="Kratochvilova H."/>
            <person name="Simek K."/>
            <person name="Ghai R."/>
        </authorList>
    </citation>
    <scope>NUCLEOTIDE SEQUENCE [LARGE SCALE GENOMIC DNA]</scope>
    <source>
        <strain evidence="14 15">MWH-C5</strain>
    </source>
</reference>
<evidence type="ECO:0000256" key="13">
    <source>
        <dbReference type="SAM" id="Phobius"/>
    </source>
</evidence>
<feature type="transmembrane region" description="Helical" evidence="13">
    <location>
        <begin position="95"/>
        <end position="116"/>
    </location>
</feature>
<evidence type="ECO:0000256" key="12">
    <source>
        <dbReference type="PIRNR" id="PIRNR002764"/>
    </source>
</evidence>
<evidence type="ECO:0000256" key="1">
    <source>
        <dbReference type="ARBA" id="ARBA00002442"/>
    </source>
</evidence>
<comment type="subcellular location">
    <subcellularLocation>
        <location evidence="2">Cell inner membrane</location>
        <topology evidence="2">Multi-pass membrane protein</topology>
    </subcellularLocation>
</comment>
<evidence type="ECO:0000256" key="9">
    <source>
        <dbReference type="ARBA" id="ARBA00022748"/>
    </source>
</evidence>
<feature type="transmembrane region" description="Helical" evidence="13">
    <location>
        <begin position="122"/>
        <end position="149"/>
    </location>
</feature>
<name>A0A315ETS4_9BURK</name>
<dbReference type="PANTHER" id="PTHR30070">
    <property type="entry name" value="HEME EXPORTER PROTEIN B"/>
    <property type="match status" value="1"/>
</dbReference>
<keyword evidence="7 12" id="KW-0997">Cell inner membrane</keyword>
<keyword evidence="6 12" id="KW-1003">Cell membrane</keyword>
<dbReference type="GO" id="GO:1903607">
    <property type="term" value="P:cytochrome c biosynthetic process"/>
    <property type="evidence" value="ECO:0007669"/>
    <property type="project" value="TreeGrafter"/>
</dbReference>
<evidence type="ECO:0000313" key="14">
    <source>
        <dbReference type="EMBL" id="PUE60711.1"/>
    </source>
</evidence>
<feature type="transmembrane region" description="Helical" evidence="13">
    <location>
        <begin position="42"/>
        <end position="63"/>
    </location>
</feature>
<dbReference type="AlphaFoldDB" id="A0A315ETS4"/>
<comment type="function">
    <text evidence="1 12">Required for the export of heme to the periplasm for the biogenesis of c-type cytochromes.</text>
</comment>
<feature type="transmembrane region" description="Helical" evidence="13">
    <location>
        <begin position="156"/>
        <end position="177"/>
    </location>
</feature>
<keyword evidence="9 12" id="KW-0201">Cytochrome c-type biogenesis</keyword>
<dbReference type="PRINTS" id="PR01414">
    <property type="entry name" value="CCMBBIOGNSIS"/>
</dbReference>
<dbReference type="PIRSF" id="PIRSF002764">
    <property type="entry name" value="CcmB"/>
    <property type="match status" value="1"/>
</dbReference>
<sequence length="217" mass="22629">MAVLRRDLLLAMRRKSEVLTAVFFFVVVAALFPLGIGPELNTLRLVAPGVLWVGALLSSMLALQRLFEADYRDGTLEQMALSPTPMPLLISAKLLAHWLVSGVPLVLLAPVLGLQFDLSADALITLTLALLLGTPILSLVGGIGAALTLGVRGGGVLLSLLVLPLFIPVLVFGAGAVEAQASGLGAQAHFSILMAMLLPAAFFSPFACAAALRIALE</sequence>
<dbReference type="EMBL" id="NESP01000001">
    <property type="protein sequence ID" value="PUE60711.1"/>
    <property type="molecule type" value="Genomic_DNA"/>
</dbReference>
<evidence type="ECO:0000256" key="4">
    <source>
        <dbReference type="ARBA" id="ARBA00016452"/>
    </source>
</evidence>
<keyword evidence="5 12" id="KW-0813">Transport</keyword>
<keyword evidence="10 13" id="KW-1133">Transmembrane helix</keyword>
<comment type="caution">
    <text evidence="14">The sequence shown here is derived from an EMBL/GenBank/DDBJ whole genome shotgun (WGS) entry which is preliminary data.</text>
</comment>
<protein>
    <recommendedName>
        <fullName evidence="4 12">Heme exporter protein B</fullName>
    </recommendedName>
</protein>
<dbReference type="InterPro" id="IPR003544">
    <property type="entry name" value="Cyt_c_biogenesis_CcmB"/>
</dbReference>
<comment type="similarity">
    <text evidence="3 12">Belongs to the CcmB/CycW/HelB family.</text>
</comment>
<organism evidence="14 15">
    <name type="scientific">Limnohabitans curvus</name>
    <dbReference type="NCBI Taxonomy" id="323423"/>
    <lineage>
        <taxon>Bacteria</taxon>
        <taxon>Pseudomonadati</taxon>
        <taxon>Pseudomonadota</taxon>
        <taxon>Betaproteobacteria</taxon>
        <taxon>Burkholderiales</taxon>
        <taxon>Comamonadaceae</taxon>
        <taxon>Limnohabitans</taxon>
    </lineage>
</organism>
<dbReference type="GO" id="GO:0017004">
    <property type="term" value="P:cytochrome complex assembly"/>
    <property type="evidence" value="ECO:0007669"/>
    <property type="project" value="UniProtKB-KW"/>
</dbReference>
<dbReference type="NCBIfam" id="TIGR01190">
    <property type="entry name" value="ccmB"/>
    <property type="match status" value="1"/>
</dbReference>
<dbReference type="PANTHER" id="PTHR30070:SF1">
    <property type="entry name" value="CYTOCHROME C BIOGENESIS B-RELATED"/>
    <property type="match status" value="1"/>
</dbReference>
<dbReference type="Pfam" id="PF03379">
    <property type="entry name" value="CcmB"/>
    <property type="match status" value="1"/>
</dbReference>
<evidence type="ECO:0000256" key="7">
    <source>
        <dbReference type="ARBA" id="ARBA00022519"/>
    </source>
</evidence>
<dbReference type="GO" id="GO:0015232">
    <property type="term" value="F:heme transmembrane transporter activity"/>
    <property type="evidence" value="ECO:0007669"/>
    <property type="project" value="InterPro"/>
</dbReference>
<dbReference type="Proteomes" id="UP000251341">
    <property type="component" value="Unassembled WGS sequence"/>
</dbReference>
<evidence type="ECO:0000313" key="15">
    <source>
        <dbReference type="Proteomes" id="UP000251341"/>
    </source>
</evidence>
<dbReference type="InterPro" id="IPR026031">
    <property type="entry name" value="Cyt_c_CcmB_bac"/>
</dbReference>
<accession>A0A315ETS4</accession>
<evidence type="ECO:0000256" key="5">
    <source>
        <dbReference type="ARBA" id="ARBA00022448"/>
    </source>
</evidence>
<gene>
    <name evidence="14" type="ORF">B9Z44_04505</name>
</gene>
<evidence type="ECO:0000256" key="11">
    <source>
        <dbReference type="ARBA" id="ARBA00023136"/>
    </source>
</evidence>
<feature type="transmembrane region" description="Helical" evidence="13">
    <location>
        <begin position="189"/>
        <end position="216"/>
    </location>
</feature>
<evidence type="ECO:0000256" key="3">
    <source>
        <dbReference type="ARBA" id="ARBA00010544"/>
    </source>
</evidence>
<keyword evidence="11 12" id="KW-0472">Membrane</keyword>
<evidence type="ECO:0000256" key="2">
    <source>
        <dbReference type="ARBA" id="ARBA00004429"/>
    </source>
</evidence>